<comment type="cofactor">
    <cofactor evidence="1">
        <name>Mn(2+)</name>
        <dbReference type="ChEBI" id="CHEBI:29035"/>
    </cofactor>
</comment>
<keyword evidence="5" id="KW-0904">Protein phosphatase</keyword>
<dbReference type="GO" id="GO:0005737">
    <property type="term" value="C:cytoplasm"/>
    <property type="evidence" value="ECO:0007669"/>
    <property type="project" value="TreeGrafter"/>
</dbReference>
<dbReference type="PRINTS" id="PR00114">
    <property type="entry name" value="STPHPHTASE"/>
</dbReference>
<evidence type="ECO:0000313" key="11">
    <source>
        <dbReference type="EMBL" id="GFH13738.1"/>
    </source>
</evidence>
<comment type="caution">
    <text evidence="11">The sequence shown here is derived from an EMBL/GenBank/DDBJ whole genome shotgun (WGS) entry which is preliminary data.</text>
</comment>
<evidence type="ECO:0000256" key="6">
    <source>
        <dbReference type="ARBA" id="ARBA00023211"/>
    </source>
</evidence>
<organism evidence="11 12">
    <name type="scientific">Haematococcus lacustris</name>
    <name type="common">Green alga</name>
    <name type="synonym">Haematococcus pluvialis</name>
    <dbReference type="NCBI Taxonomy" id="44745"/>
    <lineage>
        <taxon>Eukaryota</taxon>
        <taxon>Viridiplantae</taxon>
        <taxon>Chlorophyta</taxon>
        <taxon>core chlorophytes</taxon>
        <taxon>Chlorophyceae</taxon>
        <taxon>CS clade</taxon>
        <taxon>Chlamydomonadales</taxon>
        <taxon>Haematococcaceae</taxon>
        <taxon>Haematococcus</taxon>
    </lineage>
</organism>
<evidence type="ECO:0000256" key="7">
    <source>
        <dbReference type="ARBA" id="ARBA00047761"/>
    </source>
</evidence>
<proteinExistence type="predicted"/>
<dbReference type="SMART" id="SM00156">
    <property type="entry name" value="PP2Ac"/>
    <property type="match status" value="1"/>
</dbReference>
<keyword evidence="12" id="KW-1185">Reference proteome</keyword>
<dbReference type="PANTHER" id="PTHR11668:SF300">
    <property type="entry name" value="SERINE_THREONINE-PROTEIN PHOSPHATASE"/>
    <property type="match status" value="1"/>
</dbReference>
<evidence type="ECO:0000256" key="5">
    <source>
        <dbReference type="ARBA" id="ARBA00022912"/>
    </source>
</evidence>
<protein>
    <recommendedName>
        <fullName evidence="2">protein-serine/threonine phosphatase</fullName>
        <ecNumber evidence="2">3.1.3.16</ecNumber>
    </recommendedName>
</protein>
<dbReference type="InterPro" id="IPR006186">
    <property type="entry name" value="Ser/Thr-sp_prot-phosphatase"/>
</dbReference>
<reference evidence="11 12" key="1">
    <citation type="submission" date="2020-02" db="EMBL/GenBank/DDBJ databases">
        <title>Draft genome sequence of Haematococcus lacustris strain NIES-144.</title>
        <authorList>
            <person name="Morimoto D."/>
            <person name="Nakagawa S."/>
            <person name="Yoshida T."/>
            <person name="Sawayama S."/>
        </authorList>
    </citation>
    <scope>NUCLEOTIDE SEQUENCE [LARGE SCALE GENOMIC DNA]</scope>
    <source>
        <strain evidence="11 12">NIES-144</strain>
    </source>
</reference>
<dbReference type="GO" id="GO:0005634">
    <property type="term" value="C:nucleus"/>
    <property type="evidence" value="ECO:0007669"/>
    <property type="project" value="TreeGrafter"/>
</dbReference>
<dbReference type="GO" id="GO:0046872">
    <property type="term" value="F:metal ion binding"/>
    <property type="evidence" value="ECO:0007669"/>
    <property type="project" value="UniProtKB-KW"/>
</dbReference>
<dbReference type="EMBL" id="BLLF01000647">
    <property type="protein sequence ID" value="GFH13738.1"/>
    <property type="molecule type" value="Genomic_DNA"/>
</dbReference>
<dbReference type="SUPFAM" id="SSF56300">
    <property type="entry name" value="Metallo-dependent phosphatases"/>
    <property type="match status" value="1"/>
</dbReference>
<dbReference type="Gene3D" id="3.60.21.10">
    <property type="match status" value="1"/>
</dbReference>
<evidence type="ECO:0000256" key="1">
    <source>
        <dbReference type="ARBA" id="ARBA00001936"/>
    </source>
</evidence>
<keyword evidence="6" id="KW-0464">Manganese</keyword>
<dbReference type="PANTHER" id="PTHR11668">
    <property type="entry name" value="SERINE/THREONINE PROTEIN PHOSPHATASE"/>
    <property type="match status" value="1"/>
</dbReference>
<comment type="catalytic activity">
    <reaction evidence="7">
        <text>O-phospho-L-seryl-[protein] + H2O = L-seryl-[protein] + phosphate</text>
        <dbReference type="Rhea" id="RHEA:20629"/>
        <dbReference type="Rhea" id="RHEA-COMP:9863"/>
        <dbReference type="Rhea" id="RHEA-COMP:11604"/>
        <dbReference type="ChEBI" id="CHEBI:15377"/>
        <dbReference type="ChEBI" id="CHEBI:29999"/>
        <dbReference type="ChEBI" id="CHEBI:43474"/>
        <dbReference type="ChEBI" id="CHEBI:83421"/>
        <dbReference type="EC" id="3.1.3.16"/>
    </reaction>
</comment>
<dbReference type="InterPro" id="IPR004843">
    <property type="entry name" value="Calcineurin-like_PHP"/>
</dbReference>
<dbReference type="InterPro" id="IPR029052">
    <property type="entry name" value="Metallo-depent_PP-like"/>
</dbReference>
<sequence>MAFTTNANAGTTFDCGALSLIASTILCMHGGLSPELKSLEQIKRVARPTDGWGENDRGVSYTFGPDCVTEFLQKHDLDLVCRAHQVVEEGYEFFAKRQLVTIFSAPNYCGDTGPAVLLSGSEPGMGCHEEAEMPIRLTARLPAWSTGPLSSWFTALKGSLSLKFIGGPHDSHPASSGSQQSVQPAPIQLASMKVQVQSRGGAGGGRLVLSPRQVY</sequence>
<name>A0A699Z2Q0_HAELA</name>
<dbReference type="Proteomes" id="UP000485058">
    <property type="component" value="Unassembled WGS sequence"/>
</dbReference>
<keyword evidence="4" id="KW-0378">Hydrolase</keyword>
<keyword evidence="3" id="KW-0479">Metal-binding</keyword>
<evidence type="ECO:0000256" key="3">
    <source>
        <dbReference type="ARBA" id="ARBA00022723"/>
    </source>
</evidence>
<dbReference type="EC" id="3.1.3.16" evidence="2"/>
<evidence type="ECO:0000256" key="8">
    <source>
        <dbReference type="ARBA" id="ARBA00048336"/>
    </source>
</evidence>
<dbReference type="GO" id="GO:0004722">
    <property type="term" value="F:protein serine/threonine phosphatase activity"/>
    <property type="evidence" value="ECO:0007669"/>
    <property type="project" value="UniProtKB-EC"/>
</dbReference>
<feature type="domain" description="Serine/threonine specific protein phosphatases" evidence="10">
    <location>
        <begin position="1"/>
        <end position="136"/>
    </location>
</feature>
<evidence type="ECO:0000256" key="2">
    <source>
        <dbReference type="ARBA" id="ARBA00013081"/>
    </source>
</evidence>
<feature type="region of interest" description="Disordered" evidence="9">
    <location>
        <begin position="195"/>
        <end position="215"/>
    </location>
</feature>
<dbReference type="AlphaFoldDB" id="A0A699Z2Q0"/>
<dbReference type="InterPro" id="IPR050341">
    <property type="entry name" value="PP1_catalytic_subunit"/>
</dbReference>
<evidence type="ECO:0000256" key="4">
    <source>
        <dbReference type="ARBA" id="ARBA00022801"/>
    </source>
</evidence>
<evidence type="ECO:0000259" key="10">
    <source>
        <dbReference type="SMART" id="SM00156"/>
    </source>
</evidence>
<accession>A0A699Z2Q0</accession>
<evidence type="ECO:0000313" key="12">
    <source>
        <dbReference type="Proteomes" id="UP000485058"/>
    </source>
</evidence>
<evidence type="ECO:0000256" key="9">
    <source>
        <dbReference type="SAM" id="MobiDB-lite"/>
    </source>
</evidence>
<dbReference type="Pfam" id="PF00149">
    <property type="entry name" value="Metallophos"/>
    <property type="match status" value="1"/>
</dbReference>
<comment type="catalytic activity">
    <reaction evidence="8">
        <text>O-phospho-L-threonyl-[protein] + H2O = L-threonyl-[protein] + phosphate</text>
        <dbReference type="Rhea" id="RHEA:47004"/>
        <dbReference type="Rhea" id="RHEA-COMP:11060"/>
        <dbReference type="Rhea" id="RHEA-COMP:11605"/>
        <dbReference type="ChEBI" id="CHEBI:15377"/>
        <dbReference type="ChEBI" id="CHEBI:30013"/>
        <dbReference type="ChEBI" id="CHEBI:43474"/>
        <dbReference type="ChEBI" id="CHEBI:61977"/>
        <dbReference type="EC" id="3.1.3.16"/>
    </reaction>
</comment>
<gene>
    <name evidence="11" type="ORF">HaLaN_09680</name>
</gene>